<accession>A0AAN8FFV4</accession>
<proteinExistence type="predicted"/>
<dbReference type="EMBL" id="WIXE01018826">
    <property type="protein sequence ID" value="KAK5970573.1"/>
    <property type="molecule type" value="Genomic_DNA"/>
</dbReference>
<protein>
    <submittedName>
        <fullName evidence="1">Uncharacterized protein</fullName>
    </submittedName>
</protein>
<feature type="non-terminal residue" evidence="1">
    <location>
        <position position="150"/>
    </location>
</feature>
<dbReference type="Proteomes" id="UP001331761">
    <property type="component" value="Unassembled WGS sequence"/>
</dbReference>
<sequence length="150" mass="16493">MKALIDTGSVISIIPVGLLKLAQELGVDMDSMVTMLGEAEENQVLDASGNPMKFLMRIAVDIKVKGAKQAKVHLHIQQSSDTSILIGTNAMEALGIEVTLKPETDTNQETQQSTFKKTVKVRSATWLDELREDKDWSPVIEAVEKDVEVE</sequence>
<dbReference type="AlphaFoldDB" id="A0AAN8FFV4"/>
<organism evidence="1 2">
    <name type="scientific">Trichostrongylus colubriformis</name>
    <name type="common">Black scour worm</name>
    <dbReference type="NCBI Taxonomy" id="6319"/>
    <lineage>
        <taxon>Eukaryota</taxon>
        <taxon>Metazoa</taxon>
        <taxon>Ecdysozoa</taxon>
        <taxon>Nematoda</taxon>
        <taxon>Chromadorea</taxon>
        <taxon>Rhabditida</taxon>
        <taxon>Rhabditina</taxon>
        <taxon>Rhabditomorpha</taxon>
        <taxon>Strongyloidea</taxon>
        <taxon>Trichostrongylidae</taxon>
        <taxon>Trichostrongylus</taxon>
    </lineage>
</organism>
<gene>
    <name evidence="1" type="ORF">GCK32_010214</name>
</gene>
<reference evidence="1 2" key="1">
    <citation type="submission" date="2019-10" db="EMBL/GenBank/DDBJ databases">
        <title>Assembly and Annotation for the nematode Trichostrongylus colubriformis.</title>
        <authorList>
            <person name="Martin J."/>
        </authorList>
    </citation>
    <scope>NUCLEOTIDE SEQUENCE [LARGE SCALE GENOMIC DNA]</scope>
    <source>
        <strain evidence="1">G859</strain>
        <tissue evidence="1">Whole worm</tissue>
    </source>
</reference>
<name>A0AAN8FFV4_TRICO</name>
<comment type="caution">
    <text evidence="1">The sequence shown here is derived from an EMBL/GenBank/DDBJ whole genome shotgun (WGS) entry which is preliminary data.</text>
</comment>
<evidence type="ECO:0000313" key="1">
    <source>
        <dbReference type="EMBL" id="KAK5970573.1"/>
    </source>
</evidence>
<dbReference type="InterPro" id="IPR021109">
    <property type="entry name" value="Peptidase_aspartic_dom_sf"/>
</dbReference>
<keyword evidence="2" id="KW-1185">Reference proteome</keyword>
<evidence type="ECO:0000313" key="2">
    <source>
        <dbReference type="Proteomes" id="UP001331761"/>
    </source>
</evidence>
<dbReference type="Gene3D" id="2.40.70.10">
    <property type="entry name" value="Acid Proteases"/>
    <property type="match status" value="1"/>
</dbReference>